<accession>A0A2N1M406</accession>
<gene>
    <name evidence="3" type="ORF">RhiirC2_800136</name>
</gene>
<reference evidence="3 4" key="2">
    <citation type="submission" date="2017-10" db="EMBL/GenBank/DDBJ databases">
        <title>Extensive intraspecific genome diversity in a model arbuscular mycorrhizal fungus.</title>
        <authorList>
            <person name="Chen E.C.H."/>
            <person name="Morin E."/>
            <person name="Baudet D."/>
            <person name="Noel J."/>
            <person name="Ndikumana S."/>
            <person name="Charron P."/>
            <person name="St-Onge C."/>
            <person name="Giorgi J."/>
            <person name="Grigoriev I.V."/>
            <person name="Roux C."/>
            <person name="Martin F.M."/>
            <person name="Corradi N."/>
        </authorList>
    </citation>
    <scope>NUCLEOTIDE SEQUENCE [LARGE SCALE GENOMIC DNA]</scope>
    <source>
        <strain evidence="3 4">C2</strain>
    </source>
</reference>
<dbReference type="AlphaFoldDB" id="A0A2N1M406"/>
<feature type="compositionally biased region" description="Polar residues" evidence="1">
    <location>
        <begin position="78"/>
        <end position="97"/>
    </location>
</feature>
<proteinExistence type="predicted"/>
<reference evidence="3 4" key="1">
    <citation type="submission" date="2016-04" db="EMBL/GenBank/DDBJ databases">
        <title>Genome analyses suggest a sexual origin of heterokaryosis in a supposedly ancient asexual fungus.</title>
        <authorList>
            <person name="Ropars J."/>
            <person name="Sedzielewska K."/>
            <person name="Noel J."/>
            <person name="Charron P."/>
            <person name="Farinelli L."/>
            <person name="Marton T."/>
            <person name="Kruger M."/>
            <person name="Pelin A."/>
            <person name="Brachmann A."/>
            <person name="Corradi N."/>
        </authorList>
    </citation>
    <scope>NUCLEOTIDE SEQUENCE [LARGE SCALE GENOMIC DNA]</scope>
    <source>
        <strain evidence="3 4">C2</strain>
    </source>
</reference>
<evidence type="ECO:0000256" key="1">
    <source>
        <dbReference type="SAM" id="MobiDB-lite"/>
    </source>
</evidence>
<feature type="region of interest" description="Disordered" evidence="1">
    <location>
        <begin position="66"/>
        <end position="110"/>
    </location>
</feature>
<evidence type="ECO:0000259" key="2">
    <source>
        <dbReference type="SMART" id="SM00343"/>
    </source>
</evidence>
<organism evidence="3 4">
    <name type="scientific">Rhizophagus irregularis</name>
    <dbReference type="NCBI Taxonomy" id="588596"/>
    <lineage>
        <taxon>Eukaryota</taxon>
        <taxon>Fungi</taxon>
        <taxon>Fungi incertae sedis</taxon>
        <taxon>Mucoromycota</taxon>
        <taxon>Glomeromycotina</taxon>
        <taxon>Glomeromycetes</taxon>
        <taxon>Glomerales</taxon>
        <taxon>Glomeraceae</taxon>
        <taxon>Rhizophagus</taxon>
    </lineage>
</organism>
<evidence type="ECO:0000313" key="4">
    <source>
        <dbReference type="Proteomes" id="UP000233469"/>
    </source>
</evidence>
<comment type="caution">
    <text evidence="3">The sequence shown here is derived from an EMBL/GenBank/DDBJ whole genome shotgun (WGS) entry which is preliminary data.</text>
</comment>
<dbReference type="EMBL" id="LLXL01005718">
    <property type="protein sequence ID" value="PKK56387.1"/>
    <property type="molecule type" value="Genomic_DNA"/>
</dbReference>
<dbReference type="Proteomes" id="UP000233469">
    <property type="component" value="Unassembled WGS sequence"/>
</dbReference>
<dbReference type="InterPro" id="IPR001878">
    <property type="entry name" value="Znf_CCHC"/>
</dbReference>
<feature type="domain" description="CCHC-type" evidence="2">
    <location>
        <begin position="24"/>
        <end position="40"/>
    </location>
</feature>
<dbReference type="SMART" id="SM00343">
    <property type="entry name" value="ZnF_C2HC"/>
    <property type="match status" value="1"/>
</dbReference>
<dbReference type="GO" id="GO:0008270">
    <property type="term" value="F:zinc ion binding"/>
    <property type="evidence" value="ECO:0007669"/>
    <property type="project" value="InterPro"/>
</dbReference>
<dbReference type="GO" id="GO:0003676">
    <property type="term" value="F:nucleic acid binding"/>
    <property type="evidence" value="ECO:0007669"/>
    <property type="project" value="InterPro"/>
</dbReference>
<name>A0A2N1M406_9GLOM</name>
<evidence type="ECO:0000313" key="3">
    <source>
        <dbReference type="EMBL" id="PKK56387.1"/>
    </source>
</evidence>
<sequence length="147" mass="16995">MNIEFKKGNAGVRKLYWSKEEDHICNICGNPTHMAKDCTNKDINKSQSKRFVSSADNWKNLKKSYAEVAKSKQKPRNSSKSNNDIPSRSRNQKRIQGNNDNTNNDEDFNNNPIFLKFKEQIINTIRKVEDKLLNMESLISKDMSTIP</sequence>
<protein>
    <recommendedName>
        <fullName evidence="2">CCHC-type domain-containing protein</fullName>
    </recommendedName>
</protein>